<protein>
    <submittedName>
        <fullName evidence="1">Uncharacterized protein</fullName>
    </submittedName>
</protein>
<sequence length="40" mass="4776">MLGDRAQLSCHFTRSHPSTIIYHNRWQFLSSYLVSTHQEK</sequence>
<organism evidence="1">
    <name type="scientific">Arundo donax</name>
    <name type="common">Giant reed</name>
    <name type="synonym">Donax arundinaceus</name>
    <dbReference type="NCBI Taxonomy" id="35708"/>
    <lineage>
        <taxon>Eukaryota</taxon>
        <taxon>Viridiplantae</taxon>
        <taxon>Streptophyta</taxon>
        <taxon>Embryophyta</taxon>
        <taxon>Tracheophyta</taxon>
        <taxon>Spermatophyta</taxon>
        <taxon>Magnoliopsida</taxon>
        <taxon>Liliopsida</taxon>
        <taxon>Poales</taxon>
        <taxon>Poaceae</taxon>
        <taxon>PACMAD clade</taxon>
        <taxon>Arundinoideae</taxon>
        <taxon>Arundineae</taxon>
        <taxon>Arundo</taxon>
    </lineage>
</organism>
<accession>A0A0A9GE30</accession>
<name>A0A0A9GE30_ARUDO</name>
<evidence type="ECO:0000313" key="1">
    <source>
        <dbReference type="EMBL" id="JAE22752.1"/>
    </source>
</evidence>
<dbReference type="AlphaFoldDB" id="A0A0A9GE30"/>
<reference evidence="1" key="2">
    <citation type="journal article" date="2015" name="Data Brief">
        <title>Shoot transcriptome of the giant reed, Arundo donax.</title>
        <authorList>
            <person name="Barrero R.A."/>
            <person name="Guerrero F.D."/>
            <person name="Moolhuijzen P."/>
            <person name="Goolsby J.A."/>
            <person name="Tidwell J."/>
            <person name="Bellgard S.E."/>
            <person name="Bellgard M.I."/>
        </authorList>
    </citation>
    <scope>NUCLEOTIDE SEQUENCE</scope>
    <source>
        <tissue evidence="1">Shoot tissue taken approximately 20 cm above the soil surface</tissue>
    </source>
</reference>
<proteinExistence type="predicted"/>
<reference evidence="1" key="1">
    <citation type="submission" date="2014-09" db="EMBL/GenBank/DDBJ databases">
        <authorList>
            <person name="Magalhaes I.L.F."/>
            <person name="Oliveira U."/>
            <person name="Santos F.R."/>
            <person name="Vidigal T.H.D.A."/>
            <person name="Brescovit A.D."/>
            <person name="Santos A.J."/>
        </authorList>
    </citation>
    <scope>NUCLEOTIDE SEQUENCE</scope>
    <source>
        <tissue evidence="1">Shoot tissue taken approximately 20 cm above the soil surface</tissue>
    </source>
</reference>
<dbReference type="EMBL" id="GBRH01175144">
    <property type="protein sequence ID" value="JAE22752.1"/>
    <property type="molecule type" value="Transcribed_RNA"/>
</dbReference>